<protein>
    <submittedName>
        <fullName evidence="1">Uncharacterized protein</fullName>
    </submittedName>
</protein>
<comment type="caution">
    <text evidence="1">The sequence shown here is derived from an EMBL/GenBank/DDBJ whole genome shotgun (WGS) entry which is preliminary data.</text>
</comment>
<dbReference type="Proteomes" id="UP000187609">
    <property type="component" value="Unassembled WGS sequence"/>
</dbReference>
<dbReference type="SMR" id="A0A1J6J9H0"/>
<gene>
    <name evidence="1" type="ORF">A4A49_07261</name>
</gene>
<evidence type="ECO:0000313" key="1">
    <source>
        <dbReference type="EMBL" id="OIT06479.1"/>
    </source>
</evidence>
<dbReference type="Gramene" id="OIT06479">
    <property type="protein sequence ID" value="OIT06479"/>
    <property type="gene ID" value="A4A49_07261"/>
</dbReference>
<dbReference type="AlphaFoldDB" id="A0A1J6J9H0"/>
<reference evidence="1" key="1">
    <citation type="submission" date="2016-11" db="EMBL/GenBank/DDBJ databases">
        <title>The genome of Nicotiana attenuata.</title>
        <authorList>
            <person name="Xu S."/>
            <person name="Brockmoeller T."/>
            <person name="Gaquerel E."/>
            <person name="Navarro A."/>
            <person name="Kuhl H."/>
            <person name="Gase K."/>
            <person name="Ling Z."/>
            <person name="Zhou W."/>
            <person name="Kreitzer C."/>
            <person name="Stanke M."/>
            <person name="Tang H."/>
            <person name="Lyons E."/>
            <person name="Pandey P."/>
            <person name="Pandey S.P."/>
            <person name="Timmermann B."/>
            <person name="Baldwin I.T."/>
        </authorList>
    </citation>
    <scope>NUCLEOTIDE SEQUENCE [LARGE SCALE GENOMIC DNA]</scope>
    <source>
        <strain evidence="1">UT</strain>
    </source>
</reference>
<keyword evidence="2" id="KW-1185">Reference proteome</keyword>
<name>A0A1J6J9H0_NICAT</name>
<sequence>MVEEIPHEEYTEQLENRLQFLMAQSKSYFDRMNGGLDVLNQKMDKILEMLGISLEDKGIDYHVLKEDQESAGKEIEVGESGDQEVPSSCGILSSVDVPNEHMVEILKLEEASVRKSSPLEIAGKFNGPNEYVEIVVSQLISISIDLESLFGKPNKVGQCAKNFKCIITGNLIIRSHDSNDAPKLFDELLESDATHVSCLFLQVSNSLLYGPEEQNDETIVAFDPGGNTFTMFDVSYMKLDVSSFLSILGVCSQLRILSCTARITLDWLNQLKELPNGVKIKVDTSVPLFMYSLDYAKVQLANCAKTTNK</sequence>
<proteinExistence type="predicted"/>
<evidence type="ECO:0000313" key="2">
    <source>
        <dbReference type="Proteomes" id="UP000187609"/>
    </source>
</evidence>
<dbReference type="EMBL" id="MJEQ01037184">
    <property type="protein sequence ID" value="OIT06479.1"/>
    <property type="molecule type" value="Genomic_DNA"/>
</dbReference>
<accession>A0A1J6J9H0</accession>
<organism evidence="1 2">
    <name type="scientific">Nicotiana attenuata</name>
    <name type="common">Coyote tobacco</name>
    <dbReference type="NCBI Taxonomy" id="49451"/>
    <lineage>
        <taxon>Eukaryota</taxon>
        <taxon>Viridiplantae</taxon>
        <taxon>Streptophyta</taxon>
        <taxon>Embryophyta</taxon>
        <taxon>Tracheophyta</taxon>
        <taxon>Spermatophyta</taxon>
        <taxon>Magnoliopsida</taxon>
        <taxon>eudicotyledons</taxon>
        <taxon>Gunneridae</taxon>
        <taxon>Pentapetalae</taxon>
        <taxon>asterids</taxon>
        <taxon>lamiids</taxon>
        <taxon>Solanales</taxon>
        <taxon>Solanaceae</taxon>
        <taxon>Nicotianoideae</taxon>
        <taxon>Nicotianeae</taxon>
        <taxon>Nicotiana</taxon>
    </lineage>
</organism>